<sequence length="275" mass="32277">MNVTDSLNIELLRNNVEILENQVNNLKDLLSHSNDTIANEIAISDRFLSIASFVFALTALLIGVYITWCSNKMDKMKKSVEQKEQDIIRLKEIVESTNRQIQDDIHGVYERLRLEETNTLIERLRQVPEDISNIINLLLSRDLPETSFSILREAYDKVDNPAYIKDYFMLFFQHFADRILKDLKLRSYLIENINELVQYAFKNDIIKTTDDIVNSMSCMQIFEKKQVLVPYYKALKNSQFKDLTCLYDKLKSTVTNEEWQEILKEVGDEPDKEDE</sequence>
<keyword evidence="2" id="KW-0472">Membrane</keyword>
<dbReference type="EMBL" id="JAHOEI010000155">
    <property type="protein sequence ID" value="MBV3389321.1"/>
    <property type="molecule type" value="Genomic_DNA"/>
</dbReference>
<organism evidence="3 4">
    <name type="scientific">Segatella copri</name>
    <dbReference type="NCBI Taxonomy" id="165179"/>
    <lineage>
        <taxon>Bacteria</taxon>
        <taxon>Pseudomonadati</taxon>
        <taxon>Bacteroidota</taxon>
        <taxon>Bacteroidia</taxon>
        <taxon>Bacteroidales</taxon>
        <taxon>Prevotellaceae</taxon>
        <taxon>Segatella</taxon>
    </lineage>
</organism>
<evidence type="ECO:0000313" key="3">
    <source>
        <dbReference type="EMBL" id="MBV3389321.1"/>
    </source>
</evidence>
<evidence type="ECO:0000256" key="2">
    <source>
        <dbReference type="SAM" id="Phobius"/>
    </source>
</evidence>
<protein>
    <submittedName>
        <fullName evidence="3">Uncharacterized protein</fullName>
    </submittedName>
</protein>
<keyword evidence="2" id="KW-0812">Transmembrane</keyword>
<feature type="transmembrane region" description="Helical" evidence="2">
    <location>
        <begin position="47"/>
        <end position="68"/>
    </location>
</feature>
<feature type="coiled-coil region" evidence="1">
    <location>
        <begin position="73"/>
        <end position="100"/>
    </location>
</feature>
<name>A0AAW4N7S6_9BACT</name>
<reference evidence="3" key="1">
    <citation type="submission" date="2021-06" db="EMBL/GenBank/DDBJ databases">
        <title>Collection of gut derived symbiotic bacterial strains cultured from healthy donors.</title>
        <authorList>
            <person name="Lin H."/>
            <person name="Littmann E."/>
            <person name="Pamer E.G."/>
        </authorList>
    </citation>
    <scope>NUCLEOTIDE SEQUENCE</scope>
    <source>
        <strain evidence="3">MSK.21.74</strain>
    </source>
</reference>
<feature type="coiled-coil region" evidence="1">
    <location>
        <begin position="9"/>
        <end position="36"/>
    </location>
</feature>
<keyword evidence="1" id="KW-0175">Coiled coil</keyword>
<accession>A0AAW4N7S6</accession>
<keyword evidence="2" id="KW-1133">Transmembrane helix</keyword>
<gene>
    <name evidence="3" type="ORF">KSW82_16520</name>
</gene>
<evidence type="ECO:0000256" key="1">
    <source>
        <dbReference type="SAM" id="Coils"/>
    </source>
</evidence>
<dbReference type="Proteomes" id="UP001196765">
    <property type="component" value="Unassembled WGS sequence"/>
</dbReference>
<dbReference type="AlphaFoldDB" id="A0AAW4N7S6"/>
<evidence type="ECO:0000313" key="4">
    <source>
        <dbReference type="Proteomes" id="UP001196765"/>
    </source>
</evidence>
<proteinExistence type="predicted"/>
<dbReference type="RefSeq" id="WP_217745304.1">
    <property type="nucleotide sequence ID" value="NZ_JAHOEI010000155.1"/>
</dbReference>
<comment type="caution">
    <text evidence="3">The sequence shown here is derived from an EMBL/GenBank/DDBJ whole genome shotgun (WGS) entry which is preliminary data.</text>
</comment>